<dbReference type="EMBL" id="LT629971">
    <property type="protein sequence ID" value="SEH53520.1"/>
    <property type="molecule type" value="Genomic_DNA"/>
</dbReference>
<evidence type="ECO:0008006" key="4">
    <source>
        <dbReference type="Google" id="ProtNLM"/>
    </source>
</evidence>
<reference evidence="3" key="1">
    <citation type="submission" date="2016-10" db="EMBL/GenBank/DDBJ databases">
        <authorList>
            <person name="Varghese N."/>
            <person name="Submissions S."/>
        </authorList>
    </citation>
    <scope>NUCLEOTIDE SEQUENCE [LARGE SCALE GENOMIC DNA]</scope>
    <source>
        <strain evidence="3">DSM 45405</strain>
    </source>
</reference>
<keyword evidence="1" id="KW-0812">Transmembrane</keyword>
<evidence type="ECO:0000313" key="3">
    <source>
        <dbReference type="Proteomes" id="UP000182915"/>
    </source>
</evidence>
<keyword evidence="1" id="KW-0472">Membrane</keyword>
<proteinExistence type="predicted"/>
<sequence length="271" mass="29826">MLSQYLKVQSFALLCGAVGPLFMILYFASGRDPFLVWFFWSGLAVTALTVVYSVTVVMKGQRTATRIAGLEKTGVLALAEVTGIEETGTYINERPLLKLELNFSGPGLEPFVSRTRVTASPVQLQMITNRNLAALVDPATKKFDIDWQRSALLTGVMPAEFTLLDDDRTFDLSGHIEPLMDVLRILMSHGIALTDEGALRANPAARQQIRDHIKRVAVQYPSVVRGAQPEPARTAAVSTAQRLHELEALRSAGDVSEEEYAAKRERIIADL</sequence>
<feature type="transmembrane region" description="Helical" evidence="1">
    <location>
        <begin position="34"/>
        <end position="57"/>
    </location>
</feature>
<feature type="transmembrane region" description="Helical" evidence="1">
    <location>
        <begin position="12"/>
        <end position="28"/>
    </location>
</feature>
<keyword evidence="1" id="KW-1133">Transmembrane helix</keyword>
<evidence type="ECO:0000256" key="1">
    <source>
        <dbReference type="SAM" id="Phobius"/>
    </source>
</evidence>
<organism evidence="2 3">
    <name type="scientific">Mycolicibacterium rutilum</name>
    <name type="common">Mycobacterium rutilum</name>
    <dbReference type="NCBI Taxonomy" id="370526"/>
    <lineage>
        <taxon>Bacteria</taxon>
        <taxon>Bacillati</taxon>
        <taxon>Actinomycetota</taxon>
        <taxon>Actinomycetes</taxon>
        <taxon>Mycobacteriales</taxon>
        <taxon>Mycobacteriaceae</taxon>
        <taxon>Mycolicibacterium</taxon>
    </lineage>
</organism>
<dbReference type="OrthoDB" id="3748257at2"/>
<dbReference type="Proteomes" id="UP000182915">
    <property type="component" value="Chromosome I"/>
</dbReference>
<dbReference type="AlphaFoldDB" id="A0A1H6J3L0"/>
<protein>
    <recommendedName>
        <fullName evidence="4">Short C-terminal domain-containing protein</fullName>
    </recommendedName>
</protein>
<dbReference type="RefSeq" id="WP_083406337.1">
    <property type="nucleotide sequence ID" value="NZ_LT629971.1"/>
</dbReference>
<keyword evidence="3" id="KW-1185">Reference proteome</keyword>
<gene>
    <name evidence="2" type="ORF">SAMN04489835_1113</name>
</gene>
<evidence type="ECO:0000313" key="2">
    <source>
        <dbReference type="EMBL" id="SEH53520.1"/>
    </source>
</evidence>
<name>A0A1H6J3L0_MYCRU</name>
<accession>A0A1H6J3L0</accession>